<proteinExistence type="predicted"/>
<protein>
    <recommendedName>
        <fullName evidence="3">GIY-YIG domain-containing protein</fullName>
    </recommendedName>
</protein>
<dbReference type="AlphaFoldDB" id="A0A974H0M7"/>
<gene>
    <name evidence="1" type="ORF">XELAEV_18046525mg</name>
</gene>
<feature type="non-terminal residue" evidence="1">
    <location>
        <position position="1"/>
    </location>
</feature>
<accession>A0A974H0M7</accession>
<reference evidence="2" key="1">
    <citation type="journal article" date="2016" name="Nature">
        <title>Genome evolution in the allotetraploid frog Xenopus laevis.</title>
        <authorList>
            <person name="Session A.M."/>
            <person name="Uno Y."/>
            <person name="Kwon T."/>
            <person name="Chapman J.A."/>
            <person name="Toyoda A."/>
            <person name="Takahashi S."/>
            <person name="Fukui A."/>
            <person name="Hikosaka A."/>
            <person name="Suzuki A."/>
            <person name="Kondo M."/>
            <person name="van Heeringen S.J."/>
            <person name="Quigley I."/>
            <person name="Heinz S."/>
            <person name="Ogino H."/>
            <person name="Ochi H."/>
            <person name="Hellsten U."/>
            <person name="Lyons J.B."/>
            <person name="Simakov O."/>
            <person name="Putnam N."/>
            <person name="Stites J."/>
            <person name="Kuroki Y."/>
            <person name="Tanaka T."/>
            <person name="Michiue T."/>
            <person name="Watanabe M."/>
            <person name="Bogdanovic O."/>
            <person name="Lister R."/>
            <person name="Georgiou G."/>
            <person name="Paranjpe S.S."/>
            <person name="van Kruijsbergen I."/>
            <person name="Shu S."/>
            <person name="Carlson J."/>
            <person name="Kinoshita T."/>
            <person name="Ohta Y."/>
            <person name="Mawaribuchi S."/>
            <person name="Jenkins J."/>
            <person name="Grimwood J."/>
            <person name="Schmutz J."/>
            <person name="Mitros T."/>
            <person name="Mozaffari S.V."/>
            <person name="Suzuki Y."/>
            <person name="Haramoto Y."/>
            <person name="Yamamoto T.S."/>
            <person name="Takagi C."/>
            <person name="Heald R."/>
            <person name="Miller K."/>
            <person name="Haudenschild C."/>
            <person name="Kitzman J."/>
            <person name="Nakayama T."/>
            <person name="Izutsu Y."/>
            <person name="Robert J."/>
            <person name="Fortriede J."/>
            <person name="Burns K."/>
            <person name="Lotay V."/>
            <person name="Karimi K."/>
            <person name="Yasuoka Y."/>
            <person name="Dichmann D.S."/>
            <person name="Flajnik M.F."/>
            <person name="Houston D.W."/>
            <person name="Shendure J."/>
            <person name="DuPasquier L."/>
            <person name="Vize P.D."/>
            <person name="Zorn A.M."/>
            <person name="Ito M."/>
            <person name="Marcotte E.M."/>
            <person name="Wallingford J.B."/>
            <person name="Ito Y."/>
            <person name="Asashima M."/>
            <person name="Ueno N."/>
            <person name="Matsuda Y."/>
            <person name="Veenstra G.J."/>
            <person name="Fujiyama A."/>
            <person name="Harland R.M."/>
            <person name="Taira M."/>
            <person name="Rokhsar D.S."/>
        </authorList>
    </citation>
    <scope>NUCLEOTIDE SEQUENCE [LARGE SCALE GENOMIC DNA]</scope>
    <source>
        <strain evidence="2">J</strain>
    </source>
</reference>
<dbReference type="Proteomes" id="UP000694892">
    <property type="component" value="Chromosome 9_10S"/>
</dbReference>
<name>A0A974H0M7_XENLA</name>
<evidence type="ECO:0000313" key="1">
    <source>
        <dbReference type="EMBL" id="OCT60498.1"/>
    </source>
</evidence>
<sequence length="175" mass="19962">EFKATPLVSYWRGRTFDTSVTSSNLKTKTQTTNTFLGSKSTGMNPCLVCNQCLYVLKGKEFVHPRTGQSVKLRGYYTSITKFAIYVLTCQRGLIYIGETTQMVKLHISQHRSSINLVNMTLPVSKNFLKKGHTSDQLKFMVLENVPPVLENVPPLKTGGNRELKFKKRKVWWLLD</sequence>
<organism evidence="1 2">
    <name type="scientific">Xenopus laevis</name>
    <name type="common">African clawed frog</name>
    <dbReference type="NCBI Taxonomy" id="8355"/>
    <lineage>
        <taxon>Eukaryota</taxon>
        <taxon>Metazoa</taxon>
        <taxon>Chordata</taxon>
        <taxon>Craniata</taxon>
        <taxon>Vertebrata</taxon>
        <taxon>Euteleostomi</taxon>
        <taxon>Amphibia</taxon>
        <taxon>Batrachia</taxon>
        <taxon>Anura</taxon>
        <taxon>Pipoidea</taxon>
        <taxon>Pipidae</taxon>
        <taxon>Xenopodinae</taxon>
        <taxon>Xenopus</taxon>
        <taxon>Xenopus</taxon>
    </lineage>
</organism>
<dbReference type="EMBL" id="CM004483">
    <property type="protein sequence ID" value="OCT60498.1"/>
    <property type="molecule type" value="Genomic_DNA"/>
</dbReference>
<evidence type="ECO:0008006" key="3">
    <source>
        <dbReference type="Google" id="ProtNLM"/>
    </source>
</evidence>
<evidence type="ECO:0000313" key="2">
    <source>
        <dbReference type="Proteomes" id="UP000694892"/>
    </source>
</evidence>